<dbReference type="GO" id="GO:0007023">
    <property type="term" value="P:post-chaperonin tubulin folding pathway"/>
    <property type="evidence" value="ECO:0007669"/>
    <property type="project" value="InterPro"/>
</dbReference>
<proteinExistence type="inferred from homology"/>
<feature type="region of interest" description="Disordered" evidence="6">
    <location>
        <begin position="87"/>
        <end position="139"/>
    </location>
</feature>
<dbReference type="InterPro" id="IPR017901">
    <property type="entry name" value="C-CAP_CF_C-like"/>
</dbReference>
<dbReference type="InterPro" id="IPR038397">
    <property type="entry name" value="TBCC_N_sf"/>
</dbReference>
<dbReference type="GO" id="GO:0015631">
    <property type="term" value="F:tubulin binding"/>
    <property type="evidence" value="ECO:0007669"/>
    <property type="project" value="InterPro"/>
</dbReference>
<name>L2FI36_COLFN</name>
<evidence type="ECO:0000259" key="7">
    <source>
        <dbReference type="PROSITE" id="PS51329"/>
    </source>
</evidence>
<evidence type="ECO:0000256" key="2">
    <source>
        <dbReference type="ARBA" id="ARBA00008848"/>
    </source>
</evidence>
<dbReference type="Pfam" id="PF07986">
    <property type="entry name" value="TBCC"/>
    <property type="match status" value="1"/>
</dbReference>
<keyword evidence="3" id="KW-0963">Cytoplasm</keyword>
<dbReference type="PANTHER" id="PTHR15139:SF0">
    <property type="entry name" value="TUBULIN-SPECIFIC CHAPERONE C"/>
    <property type="match status" value="1"/>
</dbReference>
<dbReference type="AlphaFoldDB" id="L2FI36"/>
<comment type="subcellular location">
    <subcellularLocation>
        <location evidence="1">Cytoplasm</location>
    </subcellularLocation>
</comment>
<dbReference type="HOGENOM" id="CLU_032612_1_0_1"/>
<dbReference type="Gene3D" id="2.160.20.70">
    <property type="match status" value="1"/>
</dbReference>
<accession>L2FI36</accession>
<dbReference type="InterPro" id="IPR016098">
    <property type="entry name" value="CAP/MinC_C"/>
</dbReference>
<comment type="similarity">
    <text evidence="2">Belongs to the TBCC family.</text>
</comment>
<evidence type="ECO:0000256" key="3">
    <source>
        <dbReference type="ARBA" id="ARBA00022490"/>
    </source>
</evidence>
<comment type="subunit">
    <text evidence="5">Supercomplex made of cofactors A to E. Cofactors A and D function by capturing and stabilizing tubulin in a quasi-native conformation. Cofactor E binds to the cofactor D-tubulin complex; interaction with cofactor C then causes the release of tubulin polypeptides that are committed to the native state.</text>
</comment>
<keyword evidence="4" id="KW-0007">Acetylation</keyword>
<dbReference type="InterPro" id="IPR027684">
    <property type="entry name" value="TBCC"/>
</dbReference>
<dbReference type="EMBL" id="KB021084">
    <property type="protein sequence ID" value="ELA26012.1"/>
    <property type="molecule type" value="Genomic_DNA"/>
</dbReference>
<dbReference type="Pfam" id="PF16752">
    <property type="entry name" value="TBCC_N"/>
    <property type="match status" value="1"/>
</dbReference>
<dbReference type="PANTHER" id="PTHR15139">
    <property type="entry name" value="TUBULIN FOLDING COFACTOR C"/>
    <property type="match status" value="1"/>
</dbReference>
<dbReference type="Gene3D" id="1.20.58.1250">
    <property type="entry name" value="Tubulin Binding Cofactor C, N-terminal domain"/>
    <property type="match status" value="1"/>
</dbReference>
<sequence>MQIDPKEKFYRLQDQIDGLGSVSQVGGERQDAIDHILAGISALSHEVADASDYVPSYDQRSYAQAVKALTDKLNETTTKLAPRSRFQFKSRGKAAATSDLSAPKNDPRLVTDDGLGELPSFPHKNYNEEMARPSTTKVRKPSFSTAKDIAIYGQDGLHIILPSSASRATSSGRLTDLRGCIVDMSLALSGTTSFANLALRDVEGSLVVAGNVAGPAHITGQNVDIYLHCSSHPIIEDCENMRFAPLPAAFDTPEDPVKNQWDQVDDFKWLKSEPSPNWSVLPEEERLAEEIWTKTVPGEKGKDLHDILKAVGIPKH</sequence>
<dbReference type="STRING" id="1213859.L2FI36"/>
<evidence type="ECO:0000256" key="5">
    <source>
        <dbReference type="ARBA" id="ARBA00026055"/>
    </source>
</evidence>
<evidence type="ECO:0000256" key="1">
    <source>
        <dbReference type="ARBA" id="ARBA00004496"/>
    </source>
</evidence>
<dbReference type="GO" id="GO:0005737">
    <property type="term" value="C:cytoplasm"/>
    <property type="evidence" value="ECO:0007669"/>
    <property type="project" value="UniProtKB-SubCell"/>
</dbReference>
<feature type="domain" description="C-CAP/cofactor C-like" evidence="7">
    <location>
        <begin position="133"/>
        <end position="269"/>
    </location>
</feature>
<organism evidence="8">
    <name type="scientific">Colletotrichum fructicola (strain Nara gc5)</name>
    <name type="common">Anthracnose fungus</name>
    <name type="synonym">Colletotrichum gloeosporioides (strain Nara gc5)</name>
    <dbReference type="NCBI Taxonomy" id="1213859"/>
    <lineage>
        <taxon>Eukaryota</taxon>
        <taxon>Fungi</taxon>
        <taxon>Dikarya</taxon>
        <taxon>Ascomycota</taxon>
        <taxon>Pezizomycotina</taxon>
        <taxon>Sordariomycetes</taxon>
        <taxon>Hypocreomycetidae</taxon>
        <taxon>Glomerellales</taxon>
        <taxon>Glomerellaceae</taxon>
        <taxon>Colletotrichum</taxon>
        <taxon>Colletotrichum gloeosporioides species complex</taxon>
    </lineage>
</organism>
<gene>
    <name evidence="8" type="ORF">CGGC5_12894</name>
</gene>
<evidence type="ECO:0000256" key="4">
    <source>
        <dbReference type="ARBA" id="ARBA00022990"/>
    </source>
</evidence>
<reference evidence="8" key="1">
    <citation type="submission" date="2012-08" db="EMBL/GenBank/DDBJ databases">
        <title>Genome analysis of Colletotrichum orbiculare and Colletotrichum fructicola.</title>
        <authorList>
            <person name="Gan P.H.P."/>
            <person name="Ikeda K."/>
            <person name="Irieda H."/>
            <person name="Narusaka M."/>
            <person name="O'Connell R.J."/>
            <person name="Narusaka Y."/>
            <person name="Takano Y."/>
            <person name="Kubo Y."/>
            <person name="Shirasu K."/>
        </authorList>
    </citation>
    <scope>NUCLEOTIDE SEQUENCE</scope>
    <source>
        <strain evidence="8">Nara gc5</strain>
    </source>
</reference>
<dbReference type="PROSITE" id="PS51329">
    <property type="entry name" value="C_CAP_COFACTOR_C"/>
    <property type="match status" value="1"/>
</dbReference>
<evidence type="ECO:0000313" key="8">
    <source>
        <dbReference type="EMBL" id="ELA26012.1"/>
    </source>
</evidence>
<dbReference type="InterPro" id="IPR031925">
    <property type="entry name" value="TBCC_N"/>
</dbReference>
<evidence type="ECO:0000256" key="6">
    <source>
        <dbReference type="SAM" id="MobiDB-lite"/>
    </source>
</evidence>
<protein>
    <submittedName>
        <fullName evidence="8">Tubulin-specific chaperone</fullName>
    </submittedName>
</protein>
<dbReference type="GO" id="GO:0007021">
    <property type="term" value="P:tubulin complex assembly"/>
    <property type="evidence" value="ECO:0007669"/>
    <property type="project" value="TreeGrafter"/>
</dbReference>
<dbReference type="InterPro" id="IPR012945">
    <property type="entry name" value="Tubulin-bd_cofactor_C_dom"/>
</dbReference>